<evidence type="ECO:0000256" key="1">
    <source>
        <dbReference type="ARBA" id="ARBA00001974"/>
    </source>
</evidence>
<accession>A0A4T0FN05</accession>
<keyword evidence="5" id="KW-0560">Oxidoreductase</keyword>
<dbReference type="Pfam" id="PF05199">
    <property type="entry name" value="GMC_oxred_C"/>
    <property type="match status" value="1"/>
</dbReference>
<reference evidence="11 12" key="1">
    <citation type="submission" date="2019-03" db="EMBL/GenBank/DDBJ databases">
        <title>Sequencing 23 genomes of Wallemia ichthyophaga.</title>
        <authorList>
            <person name="Gostincar C."/>
        </authorList>
    </citation>
    <scope>NUCLEOTIDE SEQUENCE [LARGE SCALE GENOMIC DNA]</scope>
    <source>
        <strain evidence="11 12">EXF-5753</strain>
    </source>
</reference>
<comment type="similarity">
    <text evidence="2 8">Belongs to the GMC oxidoreductase family.</text>
</comment>
<evidence type="ECO:0000256" key="6">
    <source>
        <dbReference type="PIRSR" id="PIRSR000137-1"/>
    </source>
</evidence>
<dbReference type="Gene3D" id="4.10.450.10">
    <property type="entry name" value="Glucose Oxidase, domain 2"/>
    <property type="match status" value="1"/>
</dbReference>
<organism evidence="11 12">
    <name type="scientific">Wallemia hederae</name>
    <dbReference type="NCBI Taxonomy" id="1540922"/>
    <lineage>
        <taxon>Eukaryota</taxon>
        <taxon>Fungi</taxon>
        <taxon>Dikarya</taxon>
        <taxon>Basidiomycota</taxon>
        <taxon>Wallemiomycotina</taxon>
        <taxon>Wallemiomycetes</taxon>
        <taxon>Wallemiales</taxon>
        <taxon>Wallemiaceae</taxon>
        <taxon>Wallemia</taxon>
    </lineage>
</organism>
<dbReference type="PROSITE" id="PS00623">
    <property type="entry name" value="GMC_OXRED_1"/>
    <property type="match status" value="1"/>
</dbReference>
<evidence type="ECO:0000256" key="8">
    <source>
        <dbReference type="RuleBase" id="RU003968"/>
    </source>
</evidence>
<dbReference type="InterPro" id="IPR027424">
    <property type="entry name" value="Glucose_Oxidase_domain_2"/>
</dbReference>
<feature type="binding site" evidence="7">
    <location>
        <begin position="38"/>
        <end position="39"/>
    </location>
    <ligand>
        <name>FAD</name>
        <dbReference type="ChEBI" id="CHEBI:57692"/>
    </ligand>
</feature>
<dbReference type="PANTHER" id="PTHR11552:SF201">
    <property type="entry name" value="GLUCOSE-METHANOL-CHOLINE OXIDOREDUCTASE N-TERMINAL DOMAIN-CONTAINING PROTEIN"/>
    <property type="match status" value="1"/>
</dbReference>
<feature type="domain" description="Glucose-methanol-choline oxidoreductase N-terminal" evidence="10">
    <location>
        <begin position="291"/>
        <end position="305"/>
    </location>
</feature>
<keyword evidence="12" id="KW-1185">Reference proteome</keyword>
<gene>
    <name evidence="11" type="ORF">E3P99_02012</name>
</gene>
<keyword evidence="4 7" id="KW-0274">FAD</keyword>
<evidence type="ECO:0000256" key="2">
    <source>
        <dbReference type="ARBA" id="ARBA00010790"/>
    </source>
</evidence>
<comment type="caution">
    <text evidence="11">The sequence shown here is derived from an EMBL/GenBank/DDBJ whole genome shotgun (WGS) entry which is preliminary data.</text>
</comment>
<feature type="domain" description="Glucose-methanol-choline oxidoreductase N-terminal" evidence="9">
    <location>
        <begin position="98"/>
        <end position="121"/>
    </location>
</feature>
<dbReference type="EMBL" id="SPNW01000026">
    <property type="protein sequence ID" value="TIA89540.1"/>
    <property type="molecule type" value="Genomic_DNA"/>
</dbReference>
<sequence length="607" mass="66398">MVNYARTVFVSLAVLIGSYLYTRTPSPVFDYIIVGGGTSGLVAANRLVHNGASVLVLEAGPDSAHNAAVTTAGMFGSTLNSDIDWKYEMGMKLPMPRGRTLGGSSAVNFLLWNRPADVEIDAWEHLGANGWNWDSLLNAMKQIESFHPPSAATMEAFGIEESADPSLYGKDGGIHLSYPRFATAMDKTWFRSMQAMGNPLNTNPASGDNVGANISPITMNPANFTRSYSASAFIDPIRHNPNLTILDNTTVSRINTRKQPNGDIRATGVEYIRDGMSHSVNARNKVVLAAGTISTPQILELSGIGDREVLERHGIETVLHQPSVGENLQDHTYVTSVFEVDNSIRSVGLVHTNATIAEQELAKLGGPHLSLLEQANVCVAYLTPAQVLDDGDKQRLGELMEELEGELASGKHAGVYEEQYKQQLAFLQDERVTQSEYINVGFFADVHHAPEVNKTYATLLAANQHAFARGSVHIKSADPLVHPRIDPRYLSHEIDVLLQKAALKYTRRIANQPPFTNLVLREAYPGSAVDSDQEWEEYVREHVFGEYHAIGTARMGRAEDGAVVDGRLKVYGTENLHVIDASVMPLHVSAHIQSVVYAIASRSTLYL</sequence>
<dbReference type="Pfam" id="PF00732">
    <property type="entry name" value="GMC_oxred_N"/>
    <property type="match status" value="1"/>
</dbReference>
<evidence type="ECO:0000256" key="3">
    <source>
        <dbReference type="ARBA" id="ARBA00022630"/>
    </source>
</evidence>
<evidence type="ECO:0000313" key="11">
    <source>
        <dbReference type="EMBL" id="TIA89540.1"/>
    </source>
</evidence>
<dbReference type="OrthoDB" id="269227at2759"/>
<dbReference type="InterPro" id="IPR012132">
    <property type="entry name" value="GMC_OxRdtase"/>
</dbReference>
<dbReference type="PIRSF" id="PIRSF000137">
    <property type="entry name" value="Alcohol_oxidase"/>
    <property type="match status" value="1"/>
</dbReference>
<evidence type="ECO:0000256" key="5">
    <source>
        <dbReference type="ARBA" id="ARBA00023002"/>
    </source>
</evidence>
<dbReference type="AlphaFoldDB" id="A0A4T0FN05"/>
<keyword evidence="3 8" id="KW-0285">Flavoprotein</keyword>
<proteinExistence type="inferred from homology"/>
<dbReference type="InterPro" id="IPR007867">
    <property type="entry name" value="GMC_OxRtase_C"/>
</dbReference>
<evidence type="ECO:0000256" key="7">
    <source>
        <dbReference type="PIRSR" id="PIRSR000137-2"/>
    </source>
</evidence>
<dbReference type="PROSITE" id="PS00624">
    <property type="entry name" value="GMC_OXRED_2"/>
    <property type="match status" value="1"/>
</dbReference>
<evidence type="ECO:0000313" key="12">
    <source>
        <dbReference type="Proteomes" id="UP000310189"/>
    </source>
</evidence>
<dbReference type="InterPro" id="IPR036188">
    <property type="entry name" value="FAD/NAD-bd_sf"/>
</dbReference>
<feature type="active site" description="Proton acceptor" evidence="6">
    <location>
        <position position="591"/>
    </location>
</feature>
<dbReference type="SUPFAM" id="SSF54373">
    <property type="entry name" value="FAD-linked reductases, C-terminal domain"/>
    <property type="match status" value="1"/>
</dbReference>
<dbReference type="SUPFAM" id="SSF51905">
    <property type="entry name" value="FAD/NAD(P)-binding domain"/>
    <property type="match status" value="1"/>
</dbReference>
<dbReference type="Proteomes" id="UP000310189">
    <property type="component" value="Unassembled WGS sequence"/>
</dbReference>
<protein>
    <recommendedName>
        <fullName evidence="9 10">Glucose-methanol-choline oxidoreductase N-terminal domain-containing protein</fullName>
    </recommendedName>
</protein>
<dbReference type="GO" id="GO:0016614">
    <property type="term" value="F:oxidoreductase activity, acting on CH-OH group of donors"/>
    <property type="evidence" value="ECO:0007669"/>
    <property type="project" value="InterPro"/>
</dbReference>
<feature type="binding site" evidence="7">
    <location>
        <position position="251"/>
    </location>
    <ligand>
        <name>FAD</name>
        <dbReference type="ChEBI" id="CHEBI:57692"/>
    </ligand>
</feature>
<dbReference type="Gene3D" id="3.30.560.10">
    <property type="entry name" value="Glucose Oxidase, domain 3"/>
    <property type="match status" value="1"/>
</dbReference>
<dbReference type="GO" id="GO:0050660">
    <property type="term" value="F:flavin adenine dinucleotide binding"/>
    <property type="evidence" value="ECO:0007669"/>
    <property type="project" value="InterPro"/>
</dbReference>
<evidence type="ECO:0000259" key="10">
    <source>
        <dbReference type="PROSITE" id="PS00624"/>
    </source>
</evidence>
<name>A0A4T0FN05_9BASI</name>
<evidence type="ECO:0000256" key="4">
    <source>
        <dbReference type="ARBA" id="ARBA00022827"/>
    </source>
</evidence>
<dbReference type="PANTHER" id="PTHR11552">
    <property type="entry name" value="GLUCOSE-METHANOL-CHOLINE GMC OXIDOREDUCTASE"/>
    <property type="match status" value="1"/>
</dbReference>
<comment type="cofactor">
    <cofactor evidence="1 7">
        <name>FAD</name>
        <dbReference type="ChEBI" id="CHEBI:57692"/>
    </cofactor>
</comment>
<feature type="active site" description="Proton donor" evidence="6">
    <location>
        <position position="548"/>
    </location>
</feature>
<dbReference type="InterPro" id="IPR000172">
    <property type="entry name" value="GMC_OxRdtase_N"/>
</dbReference>
<dbReference type="Gene3D" id="3.50.50.60">
    <property type="entry name" value="FAD/NAD(P)-binding domain"/>
    <property type="match status" value="1"/>
</dbReference>
<evidence type="ECO:0000259" key="9">
    <source>
        <dbReference type="PROSITE" id="PS00623"/>
    </source>
</evidence>